<dbReference type="InterPro" id="IPR019734">
    <property type="entry name" value="TPR_rpt"/>
</dbReference>
<reference evidence="4" key="1">
    <citation type="journal article" date="2019" name="Int. J. Syst. Evol. Microbiol.">
        <title>The Global Catalogue of Microorganisms (GCM) 10K type strain sequencing project: providing services to taxonomists for standard genome sequencing and annotation.</title>
        <authorList>
            <consortium name="The Broad Institute Genomics Platform"/>
            <consortium name="The Broad Institute Genome Sequencing Center for Infectious Disease"/>
            <person name="Wu L."/>
            <person name="Ma J."/>
        </authorList>
    </citation>
    <scope>NUCLEOTIDE SEQUENCE [LARGE SCALE GENOMIC DNA]</scope>
    <source>
        <strain evidence="4">JCM 17688</strain>
    </source>
</reference>
<proteinExistence type="predicted"/>
<dbReference type="PROSITE" id="PS50005">
    <property type="entry name" value="TPR"/>
    <property type="match status" value="1"/>
</dbReference>
<keyword evidence="2" id="KW-0472">Membrane</keyword>
<feature type="transmembrane region" description="Helical" evidence="2">
    <location>
        <begin position="294"/>
        <end position="321"/>
    </location>
</feature>
<keyword evidence="2" id="KW-1133">Transmembrane helix</keyword>
<evidence type="ECO:0000313" key="4">
    <source>
        <dbReference type="Proteomes" id="UP001500635"/>
    </source>
</evidence>
<sequence length="353" mass="36246">MTDPDSGAAVAEAYRSAGRFEEAITQARQVLATAPQHRAALTTLGWAAAAAERPRIAEDAARRLLAGGAPGVSPLLLLGFSLAGQKRTVEAVTAVNAAIAQEPGNAGAHRTRSLILCDADPRDALTSANIAVHLEPDAAQSHLAAARALLAMNNTRDARRALERTLELDPTDATATHLMAVVDGAQWRMRDGLRGLLRVGALDPQRAAGIAHTVRWMTRRAAIAAIALLALCTLLVLTAGTRPTPESAPSGAVSDTVTVGGRIGAGMAVLGVLAVLAWLILATPGPARRVLLRAVLTDVASVAFLVVIALWLACLVTAALVGSVAPLGIALGIVIVAGFVRLAAAAAGSARRR</sequence>
<evidence type="ECO:0000256" key="1">
    <source>
        <dbReference type="PROSITE-ProRule" id="PRU00339"/>
    </source>
</evidence>
<dbReference type="Proteomes" id="UP001500635">
    <property type="component" value="Unassembled WGS sequence"/>
</dbReference>
<dbReference type="RefSeq" id="WP_344992709.1">
    <property type="nucleotide sequence ID" value="NZ_BAABFR010000014.1"/>
</dbReference>
<accession>A0ABP8JBL3</accession>
<keyword evidence="4" id="KW-1185">Reference proteome</keyword>
<evidence type="ECO:0000256" key="2">
    <source>
        <dbReference type="SAM" id="Phobius"/>
    </source>
</evidence>
<feature type="transmembrane region" description="Helical" evidence="2">
    <location>
        <begin position="259"/>
        <end position="282"/>
    </location>
</feature>
<keyword evidence="1" id="KW-0802">TPR repeat</keyword>
<feature type="transmembrane region" description="Helical" evidence="2">
    <location>
        <begin position="327"/>
        <end position="347"/>
    </location>
</feature>
<protein>
    <recommendedName>
        <fullName evidence="5">Tetratricopeptide repeat-containing protein</fullName>
    </recommendedName>
</protein>
<name>A0ABP8JBL3_9ACTN</name>
<feature type="repeat" description="TPR" evidence="1">
    <location>
        <begin position="139"/>
        <end position="172"/>
    </location>
</feature>
<organism evidence="3 4">
    <name type="scientific">Tsukamurella soli</name>
    <dbReference type="NCBI Taxonomy" id="644556"/>
    <lineage>
        <taxon>Bacteria</taxon>
        <taxon>Bacillati</taxon>
        <taxon>Actinomycetota</taxon>
        <taxon>Actinomycetes</taxon>
        <taxon>Mycobacteriales</taxon>
        <taxon>Tsukamurellaceae</taxon>
        <taxon>Tsukamurella</taxon>
    </lineage>
</organism>
<dbReference type="Gene3D" id="1.25.40.10">
    <property type="entry name" value="Tetratricopeptide repeat domain"/>
    <property type="match status" value="1"/>
</dbReference>
<dbReference type="SMART" id="SM00028">
    <property type="entry name" value="TPR"/>
    <property type="match status" value="3"/>
</dbReference>
<dbReference type="EMBL" id="BAABFR010000014">
    <property type="protein sequence ID" value="GAA4388163.1"/>
    <property type="molecule type" value="Genomic_DNA"/>
</dbReference>
<comment type="caution">
    <text evidence="3">The sequence shown here is derived from an EMBL/GenBank/DDBJ whole genome shotgun (WGS) entry which is preliminary data.</text>
</comment>
<dbReference type="InterPro" id="IPR011990">
    <property type="entry name" value="TPR-like_helical_dom_sf"/>
</dbReference>
<feature type="transmembrane region" description="Helical" evidence="2">
    <location>
        <begin position="221"/>
        <end position="239"/>
    </location>
</feature>
<gene>
    <name evidence="3" type="ORF">GCM10023147_13440</name>
</gene>
<evidence type="ECO:0000313" key="3">
    <source>
        <dbReference type="EMBL" id="GAA4388163.1"/>
    </source>
</evidence>
<evidence type="ECO:0008006" key="5">
    <source>
        <dbReference type="Google" id="ProtNLM"/>
    </source>
</evidence>
<dbReference type="SUPFAM" id="SSF48452">
    <property type="entry name" value="TPR-like"/>
    <property type="match status" value="1"/>
</dbReference>
<keyword evidence="2" id="KW-0812">Transmembrane</keyword>